<dbReference type="Pfam" id="PF13487">
    <property type="entry name" value="HD_5"/>
    <property type="match status" value="1"/>
</dbReference>
<dbReference type="Proteomes" id="UP000008130">
    <property type="component" value="Chromosome"/>
</dbReference>
<name>F2J113_POLGS</name>
<organism evidence="3 4">
    <name type="scientific">Polymorphum gilvum (strain LMG 25793 / CGMCC 1.9160 / SL003B-26A1)</name>
    <dbReference type="NCBI Taxonomy" id="991905"/>
    <lineage>
        <taxon>Bacteria</taxon>
        <taxon>Pseudomonadati</taxon>
        <taxon>Pseudomonadota</taxon>
        <taxon>Alphaproteobacteria</taxon>
        <taxon>Rhodobacterales</taxon>
        <taxon>Paracoccaceae</taxon>
        <taxon>Polymorphum</taxon>
    </lineage>
</organism>
<dbReference type="OrthoDB" id="9802066at2"/>
<dbReference type="SMART" id="SM00448">
    <property type="entry name" value="REC"/>
    <property type="match status" value="1"/>
</dbReference>
<evidence type="ECO:0000256" key="1">
    <source>
        <dbReference type="PROSITE-ProRule" id="PRU00169"/>
    </source>
</evidence>
<dbReference type="GO" id="GO:0000160">
    <property type="term" value="P:phosphorelay signal transduction system"/>
    <property type="evidence" value="ECO:0007669"/>
    <property type="project" value="InterPro"/>
</dbReference>
<dbReference type="KEGG" id="pgv:SL003B_3537"/>
<proteinExistence type="predicted"/>
<evidence type="ECO:0000259" key="2">
    <source>
        <dbReference type="PROSITE" id="PS50110"/>
    </source>
</evidence>
<accession>F2J113</accession>
<dbReference type="PATRIC" id="fig|991905.3.peg.3652"/>
<dbReference type="InterPro" id="IPR001789">
    <property type="entry name" value="Sig_transdc_resp-reg_receiver"/>
</dbReference>
<dbReference type="SUPFAM" id="SSF52172">
    <property type="entry name" value="CheY-like"/>
    <property type="match status" value="1"/>
</dbReference>
<dbReference type="Gene3D" id="1.10.3210.10">
    <property type="entry name" value="Hypothetical protein af1432"/>
    <property type="match status" value="1"/>
</dbReference>
<evidence type="ECO:0000313" key="4">
    <source>
        <dbReference type="Proteomes" id="UP000008130"/>
    </source>
</evidence>
<feature type="domain" description="Response regulatory" evidence="2">
    <location>
        <begin position="7"/>
        <end position="122"/>
    </location>
</feature>
<sequence length="398" mass="44308">MQEALPQILVVDDDVKVLSGFQTLLGKKYHIRTERTAAGALAWLKLNPMAAVVVSCFNIPDMPGGALLRAVQEAAPNAARILLSDAHSSDEIMKALSAANVYLHLRKPVAVEEAEMALRSAVAYHRRIVKERNLLEKTLAGSVKLMIEMLSLFHADAFRKTSVLRTQALKVARAMDMKKTWELEMAVMLSPLGEALLPREILARYRSAKTLTDPQRELLARAPEQSRDLLKNIPQLDKVADVLYYSGRGYDGSGFPADGPVGADIPLNSRILKILIDLWYASPDTGVDLAAFEALNINRRQYDPALLTLVRECLLEDAEARDRERIVACHIRALHSGDVLVDDILTEGSHELVLSRGHQLTLTTIKRLAQFDRISGLRQPIRVRRREEIPAERVTIPA</sequence>
<dbReference type="PROSITE" id="PS50110">
    <property type="entry name" value="RESPONSE_REGULATORY"/>
    <property type="match status" value="1"/>
</dbReference>
<dbReference type="EMBL" id="CP002568">
    <property type="protein sequence ID" value="ADZ71959.1"/>
    <property type="molecule type" value="Genomic_DNA"/>
</dbReference>
<dbReference type="AlphaFoldDB" id="F2J113"/>
<dbReference type="PANTHER" id="PTHR45228:SF8">
    <property type="entry name" value="TWO-COMPONENT RESPONSE REGULATOR-RELATED"/>
    <property type="match status" value="1"/>
</dbReference>
<dbReference type="HOGENOM" id="CLU_000445_92_10_5"/>
<protein>
    <submittedName>
        <fullName evidence="3">Response regulator receiver domain protein</fullName>
    </submittedName>
</protein>
<dbReference type="InterPro" id="IPR052020">
    <property type="entry name" value="Cyclic_di-GMP/3'3'-cGAMP_PDE"/>
</dbReference>
<dbReference type="STRING" id="991905.SL003B_3537"/>
<evidence type="ECO:0000313" key="3">
    <source>
        <dbReference type="EMBL" id="ADZ71959.1"/>
    </source>
</evidence>
<keyword evidence="4" id="KW-1185">Reference proteome</keyword>
<dbReference type="Pfam" id="PF00072">
    <property type="entry name" value="Response_reg"/>
    <property type="match status" value="1"/>
</dbReference>
<dbReference type="eggNOG" id="COG3437">
    <property type="taxonomic scope" value="Bacteria"/>
</dbReference>
<dbReference type="RefSeq" id="WP_013654268.1">
    <property type="nucleotide sequence ID" value="NC_015259.1"/>
</dbReference>
<gene>
    <name evidence="3" type="ordered locus">SL003B_3537</name>
</gene>
<reference evidence="3 4" key="1">
    <citation type="journal article" date="2011" name="J. Bacteriol.">
        <title>Complete genome sequence of Polymorphum gilvum SL003B-26A1T, a crude oil-degrading bacterium from oil-polluted saline soil.</title>
        <authorList>
            <person name="Li S.G."/>
            <person name="Tang Y.Q."/>
            <person name="Nie Y."/>
            <person name="Cai M."/>
            <person name="Wu X.L."/>
        </authorList>
    </citation>
    <scope>NUCLEOTIDE SEQUENCE [LARGE SCALE GENOMIC DNA]</scope>
    <source>
        <strain evidence="4">LMG 25793 / CGMCC 1.9160 / SL003B-26A1</strain>
    </source>
</reference>
<dbReference type="PANTHER" id="PTHR45228">
    <property type="entry name" value="CYCLIC DI-GMP PHOSPHODIESTERASE TM_0186-RELATED"/>
    <property type="match status" value="1"/>
</dbReference>
<dbReference type="InterPro" id="IPR011006">
    <property type="entry name" value="CheY-like_superfamily"/>
</dbReference>
<comment type="caution">
    <text evidence="1">Lacks conserved residue(s) required for the propagation of feature annotation.</text>
</comment>
<dbReference type="Gene3D" id="3.40.50.2300">
    <property type="match status" value="1"/>
</dbReference>